<protein>
    <submittedName>
        <fullName evidence="2">Uncharacterized protein</fullName>
    </submittedName>
</protein>
<proteinExistence type="predicted"/>
<comment type="caution">
    <text evidence="2">The sequence shown here is derived from an EMBL/GenBank/DDBJ whole genome shotgun (WGS) entry which is preliminary data.</text>
</comment>
<organism evidence="2 3">
    <name type="scientific">Pseudomonas cyclaminis</name>
    <dbReference type="NCBI Taxonomy" id="2781239"/>
    <lineage>
        <taxon>Bacteria</taxon>
        <taxon>Pseudomonadati</taxon>
        <taxon>Pseudomonadota</taxon>
        <taxon>Gammaproteobacteria</taxon>
        <taxon>Pseudomonadales</taxon>
        <taxon>Pseudomonadaceae</taxon>
        <taxon>Pseudomonas</taxon>
    </lineage>
</organism>
<gene>
    <name evidence="2" type="ORF">IQK56_12020</name>
</gene>
<dbReference type="EMBL" id="JADDUM010000083">
    <property type="protein sequence ID" value="MBE8591601.1"/>
    <property type="molecule type" value="Genomic_DNA"/>
</dbReference>
<dbReference type="Proteomes" id="UP000613075">
    <property type="component" value="Unassembled WGS sequence"/>
</dbReference>
<name>A0ABR9SSF6_9PSED</name>
<evidence type="ECO:0000313" key="3">
    <source>
        <dbReference type="Proteomes" id="UP000613075"/>
    </source>
</evidence>
<accession>A0ABR9SSF6</accession>
<evidence type="ECO:0000313" key="2">
    <source>
        <dbReference type="EMBL" id="MBE8591601.1"/>
    </source>
</evidence>
<sequence>MKIFNAVLRVLRPAHTPRGLPRARPFYFSFLNVLCVENKGALVCCIPGAPVVRLPPSSDKRNVQKTNKKVETDRS</sequence>
<feature type="compositionally biased region" description="Basic and acidic residues" evidence="1">
    <location>
        <begin position="58"/>
        <end position="75"/>
    </location>
</feature>
<feature type="region of interest" description="Disordered" evidence="1">
    <location>
        <begin position="55"/>
        <end position="75"/>
    </location>
</feature>
<reference evidence="2 3" key="1">
    <citation type="submission" date="2020-10" db="EMBL/GenBank/DDBJ databases">
        <title>The draft genomes of Cyclamen pathogen Pseudomonas sp.</title>
        <authorList>
            <person name="Fujikawa T."/>
            <person name="Sawada H."/>
        </authorList>
    </citation>
    <scope>NUCLEOTIDE SEQUENCE [LARGE SCALE GENOMIC DNA]</scope>
    <source>
        <strain evidence="2 3">MAFF 301449</strain>
    </source>
</reference>
<dbReference type="RefSeq" id="WP_193901709.1">
    <property type="nucleotide sequence ID" value="NZ_JADDUM010000083.1"/>
</dbReference>
<evidence type="ECO:0000256" key="1">
    <source>
        <dbReference type="SAM" id="MobiDB-lite"/>
    </source>
</evidence>
<keyword evidence="3" id="KW-1185">Reference proteome</keyword>